<dbReference type="PANTHER" id="PTHR48084:SF3">
    <property type="entry name" value="SUBUNIT OF PYRUVATE:FLAVODOXIN OXIDOREDUCTASE"/>
    <property type="match status" value="1"/>
</dbReference>
<dbReference type="Gene3D" id="3.40.920.10">
    <property type="entry name" value="Pyruvate-ferredoxin oxidoreductase, PFOR, domain III"/>
    <property type="match status" value="1"/>
</dbReference>
<gene>
    <name evidence="4" type="ORF">HTY61_18755</name>
</gene>
<reference evidence="4 5" key="1">
    <citation type="submission" date="2020-06" db="EMBL/GenBank/DDBJ databases">
        <title>Oricola thermophila sp. nov. isolated from a tidal sediments.</title>
        <authorList>
            <person name="Kwon K.K."/>
            <person name="Yang S.-H."/>
            <person name="Park M.-J."/>
        </authorList>
    </citation>
    <scope>NUCLEOTIDE SEQUENCE [LARGE SCALE GENOMIC DNA]</scope>
    <source>
        <strain evidence="4 5">MEBiC13590</strain>
    </source>
</reference>
<dbReference type="Pfam" id="PF20169">
    <property type="entry name" value="DUF6537"/>
    <property type="match status" value="1"/>
</dbReference>
<evidence type="ECO:0000313" key="5">
    <source>
        <dbReference type="Proteomes" id="UP000509367"/>
    </source>
</evidence>
<dbReference type="SUPFAM" id="SSF53323">
    <property type="entry name" value="Pyruvate-ferredoxin oxidoreductase, PFOR, domain III"/>
    <property type="match status" value="1"/>
</dbReference>
<dbReference type="InterPro" id="IPR046667">
    <property type="entry name" value="DUF6537"/>
</dbReference>
<dbReference type="InterPro" id="IPR029061">
    <property type="entry name" value="THDP-binding"/>
</dbReference>
<sequence>MDLRPVKLDDKYDLGCERIFVSGTQAIVRMLLMQRERDRRAGLKTAGFVSGYRGSPIGGLDQQLWAAGKALEAANIRFQPGLNEELAATACWGTQQAELNGEGVHDGVFALWYGKGPGVDRTGDVFRHGNLAGSSRHGGVLALMGDDHTAESSTNAHQSEFAFVDTLIPIFNPAGVQEIIDYGLHSYALSRFAGTWAAMKCVKDNIESTASVYAGIDRVNPVLPEFDMPPGGLNIRRMDINFLEQEDRLHRFKREAAVAYNRANKIDRVVWSGGRNPKLGLVAAGKNYLDLREALQDLGIDEAAATKLGIRLYKVGMPWPLDPDDLIRFADGLHTIFVVEEKRGLIEVQIKEELYGFTNRPLVIGKRDEKNRTLFPIMGALDPNDIAIAVGERVLSVCGENEEVAARIAHIRKVQKAFSGTTDVATRMPTFCSGCPHNTSTRVPEGARASAGIGCHFMAIWMERDTEGFTQMGGEGANWVGEAPFSKRGHIFQNLGDGTYNHSGSLAIRFALSAGVNITYKILYNDAVAMTGGQHVEGDLTVDEIARQVRAEGVERIAVVSDEPDKYAGHANFPGGVTIHHRDDLDDVQRELQAVPGVSVLIYDQTCAAEKRRRRKRGTFPDPDKRVLINELVCEGCGDCSVQSNCVAVQPLETEFGRKRRIDQSACNKDFSCVKGFCPSFVTVHGAKLRKPEPVQGKSDPLEGVPEAPRFALDESREEWAAVIDGIGGTGVVTIGAVLGMAAHLEGKGVGIIDMAGLAQKGGAVFTHMRIGRTPEAVSSIRVSPGKADLVLGGDIVVSGNRKVLGTIRKGDTLVVVNKAEIMPGDFARHPDLRLPTDKLVGALRKAAGPKGLHLVDATAAAEAIFANSIAGNMFMLGFAAQKGGLPVSTEAIEEAIRLNGQAVRMNIDAFRWGRRAAHDPAAIEKLLETKRGPRDREISRTLDEVIERRAEFLAGYHDVTYAQRYRDRVASVAAREREIAGKPGALTETAARQLFKLMAVKDEFEVARLYTLPDFRRQLESEFSDWRKIEFHLAPPVLGKTDSGGRPKKSVFGPWMMKAFVVLASLRRLRFSPINIFARHPDRRLEWETLAQYERDLDLIAEMVQEDDLAAATAFAAWPEAIAGYGHIRVKSIEDAMARRAGHNRAFAAKI</sequence>
<dbReference type="RefSeq" id="WP_175278233.1">
    <property type="nucleotide sequence ID" value="NZ_CP054836.1"/>
</dbReference>
<dbReference type="Pfam" id="PF01558">
    <property type="entry name" value="POR"/>
    <property type="match status" value="1"/>
</dbReference>
<dbReference type="InterPro" id="IPR051457">
    <property type="entry name" value="2-oxoacid:Fd_oxidoreductase"/>
</dbReference>
<evidence type="ECO:0000259" key="3">
    <source>
        <dbReference type="Pfam" id="PF20169"/>
    </source>
</evidence>
<dbReference type="InterPro" id="IPR002869">
    <property type="entry name" value="Pyrv_flavodox_OxRed_cen"/>
</dbReference>
<protein>
    <submittedName>
        <fullName evidence="4">Indolepyruvate ferredoxin oxidoreductase family protein</fullName>
    </submittedName>
</protein>
<dbReference type="NCBIfam" id="NF009588">
    <property type="entry name" value="PRK13029.1"/>
    <property type="match status" value="1"/>
</dbReference>
<proteinExistence type="predicted"/>
<dbReference type="Proteomes" id="UP000509367">
    <property type="component" value="Chromosome"/>
</dbReference>
<feature type="domain" description="DUF6537" evidence="3">
    <location>
        <begin position="943"/>
        <end position="1141"/>
    </location>
</feature>
<name>A0A6N1VLN6_9HYPH</name>
<dbReference type="InterPro" id="IPR002880">
    <property type="entry name" value="Pyrv_Fd/Flavodoxin_OxRdtase_N"/>
</dbReference>
<dbReference type="Gene3D" id="3.40.50.970">
    <property type="match status" value="1"/>
</dbReference>
<keyword evidence="5" id="KW-1185">Reference proteome</keyword>
<dbReference type="InterPro" id="IPR019752">
    <property type="entry name" value="Pyrv/ketoisovalerate_OxRed_cat"/>
</dbReference>
<organism evidence="4 5">
    <name type="scientific">Oricola thermophila</name>
    <dbReference type="NCBI Taxonomy" id="2742145"/>
    <lineage>
        <taxon>Bacteria</taxon>
        <taxon>Pseudomonadati</taxon>
        <taxon>Pseudomonadota</taxon>
        <taxon>Alphaproteobacteria</taxon>
        <taxon>Hyphomicrobiales</taxon>
        <taxon>Ahrensiaceae</taxon>
        <taxon>Oricola</taxon>
    </lineage>
</organism>
<keyword evidence="4" id="KW-0670">Pyruvate</keyword>
<dbReference type="CDD" id="cd07034">
    <property type="entry name" value="TPP_PYR_PFOR_IOR-alpha_like"/>
    <property type="match status" value="1"/>
</dbReference>
<dbReference type="EMBL" id="CP054836">
    <property type="protein sequence ID" value="QKV20342.1"/>
    <property type="molecule type" value="Genomic_DNA"/>
</dbReference>
<dbReference type="NCBIfam" id="NF009589">
    <property type="entry name" value="PRK13030.1"/>
    <property type="match status" value="1"/>
</dbReference>
<dbReference type="GO" id="GO:0016903">
    <property type="term" value="F:oxidoreductase activity, acting on the aldehyde or oxo group of donors"/>
    <property type="evidence" value="ECO:0007669"/>
    <property type="project" value="InterPro"/>
</dbReference>
<accession>A0A6N1VLN6</accession>
<keyword evidence="1" id="KW-0560">Oxidoreductase</keyword>
<evidence type="ECO:0000313" key="4">
    <source>
        <dbReference type="EMBL" id="QKV20342.1"/>
    </source>
</evidence>
<dbReference type="PANTHER" id="PTHR48084">
    <property type="entry name" value="2-OXOGLUTARATE OXIDOREDUCTASE SUBUNIT KORB-RELATED"/>
    <property type="match status" value="1"/>
</dbReference>
<dbReference type="CDD" id="cd02008">
    <property type="entry name" value="TPP_IOR_alpha"/>
    <property type="match status" value="1"/>
</dbReference>
<evidence type="ECO:0000259" key="2">
    <source>
        <dbReference type="Pfam" id="PF01558"/>
    </source>
</evidence>
<dbReference type="AlphaFoldDB" id="A0A6N1VLN6"/>
<feature type="domain" description="Pyruvate/ketoisovalerate oxidoreductase catalytic" evidence="2">
    <location>
        <begin position="728"/>
        <end position="915"/>
    </location>
</feature>
<dbReference type="SUPFAM" id="SSF52922">
    <property type="entry name" value="TK C-terminal domain-like"/>
    <property type="match status" value="1"/>
</dbReference>
<dbReference type="InterPro" id="IPR009014">
    <property type="entry name" value="Transketo_C/PFOR_II"/>
</dbReference>
<dbReference type="KEGG" id="orm:HTY61_18755"/>
<evidence type="ECO:0000256" key="1">
    <source>
        <dbReference type="ARBA" id="ARBA00023002"/>
    </source>
</evidence>
<dbReference type="SUPFAM" id="SSF52518">
    <property type="entry name" value="Thiamin diphosphate-binding fold (THDP-binding)"/>
    <property type="match status" value="2"/>
</dbReference>